<feature type="transmembrane region" description="Helical" evidence="6">
    <location>
        <begin position="920"/>
        <end position="937"/>
    </location>
</feature>
<feature type="repeat" description="TPR" evidence="4">
    <location>
        <begin position="782"/>
        <end position="815"/>
    </location>
</feature>
<feature type="region of interest" description="Disordered" evidence="5">
    <location>
        <begin position="879"/>
        <end position="911"/>
    </location>
</feature>
<evidence type="ECO:0000256" key="4">
    <source>
        <dbReference type="PROSITE-ProRule" id="PRU00339"/>
    </source>
</evidence>
<dbReference type="PANTHER" id="PTHR45954">
    <property type="entry name" value="LD33695P"/>
    <property type="match status" value="1"/>
</dbReference>
<feature type="repeat" description="TPR" evidence="4">
    <location>
        <begin position="702"/>
        <end position="735"/>
    </location>
</feature>
<dbReference type="EMBL" id="QBMP01000093">
    <property type="protein sequence ID" value="PZO55520.1"/>
    <property type="molecule type" value="Genomic_DNA"/>
</dbReference>
<feature type="domain" description="NB-ARC" evidence="7">
    <location>
        <begin position="80"/>
        <end position="234"/>
    </location>
</feature>
<dbReference type="AlphaFoldDB" id="A0A2W4XE31"/>
<dbReference type="Pfam" id="PF13374">
    <property type="entry name" value="TPR_10"/>
    <property type="match status" value="1"/>
</dbReference>
<proteinExistence type="predicted"/>
<dbReference type="Gene3D" id="3.40.50.300">
    <property type="entry name" value="P-loop containing nucleotide triphosphate hydrolases"/>
    <property type="match status" value="1"/>
</dbReference>
<dbReference type="GO" id="GO:0043531">
    <property type="term" value="F:ADP binding"/>
    <property type="evidence" value="ECO:0007669"/>
    <property type="project" value="InterPro"/>
</dbReference>
<dbReference type="InterPro" id="IPR027417">
    <property type="entry name" value="P-loop_NTPase"/>
</dbReference>
<dbReference type="InterPro" id="IPR006597">
    <property type="entry name" value="Sel1-like"/>
</dbReference>
<evidence type="ECO:0000256" key="2">
    <source>
        <dbReference type="ARBA" id="ARBA00022490"/>
    </source>
</evidence>
<dbReference type="InterPro" id="IPR052386">
    <property type="entry name" value="GPSM"/>
</dbReference>
<feature type="repeat" description="TPR" evidence="4">
    <location>
        <begin position="662"/>
        <end position="695"/>
    </location>
</feature>
<dbReference type="Pfam" id="PF13424">
    <property type="entry name" value="TPR_12"/>
    <property type="match status" value="4"/>
</dbReference>
<dbReference type="SMART" id="SM00671">
    <property type="entry name" value="SEL1"/>
    <property type="match status" value="7"/>
</dbReference>
<dbReference type="SUPFAM" id="SSF48452">
    <property type="entry name" value="TPR-like"/>
    <property type="match status" value="3"/>
</dbReference>
<dbReference type="InterPro" id="IPR002182">
    <property type="entry name" value="NB-ARC"/>
</dbReference>
<dbReference type="Proteomes" id="UP000249794">
    <property type="component" value="Unassembled WGS sequence"/>
</dbReference>
<keyword evidence="2" id="KW-0963">Cytoplasm</keyword>
<sequence length="938" mass="104410">SEGDSSLPRRVDARAEGQARQMAIGGDLNANTINLGDSIEAPCTLLPPEVTNIIFDADKRDVLTWVDCSVPQSALLQRIEDEATALVEVVALGGFGKSSLAGWVSEQVRAKGKKVIWVRFSSSSLFSAFAQWALYKLCVPTNDTMTEDYLTDLLINQLNEKRRLLVMDQLEFIAQTAERPFFETFLERWERRGRNSTVLVTTRQQFLAQNDLCLQLPGFTPDEGASFLQKKAVSTALLDGLPRLSEICNGHPLLLNLSATWLEKTKGSTLDEDGLDFFKKLFQNNLDNPEAQVEEIFERLLNELSETLRLVLLEASVYRIPISLEMARVMQPEVTTAGLDGLEAQGFLLGQDGQWRLHPLVGQFVSERRLADGLESGAHCKAIEYFKHQFQQETTSIQDYLECFHHYCECQDYEAAFDVVDRCYSWLNLNGYYRILVTIYERLVTAWKAVSIISQSSWEKYGKALNRLGIAHRSQGDYAKAIDFYQQSLEIKREISDRNGIAASLISLGNAYSSQGDYATAIDFYQQSLEIKREIGDHKGIATSLGNLGSAYSSQGDYAKAIDFQQQSLEIKRKISDRNGIANSLGNLGNAYDSQGDYATAIDFYQQSLAIKREIGDRNGIAASLNNLGNAYSSQGDYAKAIDFQQQSLEIKRKISDRNGIANSLGNLGNAYDSQGDYATAIDFYQQSLAIKREIGDRNGIAASLNNLGNAYSSQGDYAKAIDFQQQSLEIKREIGDRNGIAASLGNLGSAYRSQGDYAKAIDFQQQSLEIQREIGDRQGIAASLGNLGLAYDSQGDYAKAIDFYQQSLAIQCEIGDRNGTAISLLNLGNAYAKIDEHWKARDSYEQAKDIFTEIKLAHMVEKCKKAIQERNQIISPTPIKAPSLPTKSTEPDWLAKSMPAAPNRSTTHPSTSKRLFPKWLPYLAIFTAILLLVLLLQ</sequence>
<feature type="repeat" description="TPR" evidence="4">
    <location>
        <begin position="582"/>
        <end position="615"/>
    </location>
</feature>
<keyword evidence="3" id="KW-0677">Repeat</keyword>
<evidence type="ECO:0000313" key="9">
    <source>
        <dbReference type="Proteomes" id="UP000249794"/>
    </source>
</evidence>
<evidence type="ECO:0000313" key="8">
    <source>
        <dbReference type="EMBL" id="PZO55520.1"/>
    </source>
</evidence>
<reference evidence="9" key="1">
    <citation type="submission" date="2018-04" db="EMBL/GenBank/DDBJ databases">
        <authorList>
            <person name="Cornet L."/>
        </authorList>
    </citation>
    <scope>NUCLEOTIDE SEQUENCE [LARGE SCALE GENOMIC DNA]</scope>
</reference>
<dbReference type="PROSITE" id="PS50005">
    <property type="entry name" value="TPR"/>
    <property type="match status" value="9"/>
</dbReference>
<name>A0A2W4XE31_9CYAN</name>
<dbReference type="SMART" id="SM00028">
    <property type="entry name" value="TPR"/>
    <property type="match status" value="10"/>
</dbReference>
<accession>A0A2W4XE31</accession>
<dbReference type="PANTHER" id="PTHR45954:SF1">
    <property type="entry name" value="LD33695P"/>
    <property type="match status" value="1"/>
</dbReference>
<dbReference type="Pfam" id="PF00931">
    <property type="entry name" value="NB-ARC"/>
    <property type="match status" value="1"/>
</dbReference>
<evidence type="ECO:0000259" key="7">
    <source>
        <dbReference type="Pfam" id="PF00931"/>
    </source>
</evidence>
<feature type="repeat" description="TPR" evidence="4">
    <location>
        <begin position="542"/>
        <end position="575"/>
    </location>
</feature>
<feature type="repeat" description="TPR" evidence="4">
    <location>
        <begin position="742"/>
        <end position="775"/>
    </location>
</feature>
<organism evidence="8 9">
    <name type="scientific">Phormidesmis priestleyi</name>
    <dbReference type="NCBI Taxonomy" id="268141"/>
    <lineage>
        <taxon>Bacteria</taxon>
        <taxon>Bacillati</taxon>
        <taxon>Cyanobacteriota</taxon>
        <taxon>Cyanophyceae</taxon>
        <taxon>Leptolyngbyales</taxon>
        <taxon>Leptolyngbyaceae</taxon>
        <taxon>Phormidesmis</taxon>
    </lineage>
</organism>
<comment type="caution">
    <text evidence="8">The sequence shown here is derived from an EMBL/GenBank/DDBJ whole genome shotgun (WGS) entry which is preliminary data.</text>
</comment>
<keyword evidence="6" id="KW-0812">Transmembrane</keyword>
<feature type="repeat" description="TPR" evidence="4">
    <location>
        <begin position="622"/>
        <end position="655"/>
    </location>
</feature>
<dbReference type="SUPFAM" id="SSF81901">
    <property type="entry name" value="HCP-like"/>
    <property type="match status" value="1"/>
</dbReference>
<dbReference type="GO" id="GO:0005938">
    <property type="term" value="C:cell cortex"/>
    <property type="evidence" value="ECO:0007669"/>
    <property type="project" value="TreeGrafter"/>
</dbReference>
<feature type="non-terminal residue" evidence="8">
    <location>
        <position position="1"/>
    </location>
</feature>
<dbReference type="InterPro" id="IPR019734">
    <property type="entry name" value="TPR_rpt"/>
</dbReference>
<evidence type="ECO:0000256" key="3">
    <source>
        <dbReference type="ARBA" id="ARBA00022737"/>
    </source>
</evidence>
<keyword evidence="6" id="KW-1133">Transmembrane helix</keyword>
<evidence type="ECO:0000256" key="6">
    <source>
        <dbReference type="SAM" id="Phobius"/>
    </source>
</evidence>
<dbReference type="PRINTS" id="PR00364">
    <property type="entry name" value="DISEASERSIST"/>
</dbReference>
<dbReference type="GO" id="GO:0001965">
    <property type="term" value="F:G-protein alpha-subunit binding"/>
    <property type="evidence" value="ECO:0007669"/>
    <property type="project" value="TreeGrafter"/>
</dbReference>
<keyword evidence="6" id="KW-0472">Membrane</keyword>
<keyword evidence="4" id="KW-0802">TPR repeat</keyword>
<feature type="repeat" description="TPR" evidence="4">
    <location>
        <begin position="502"/>
        <end position="535"/>
    </location>
</feature>
<dbReference type="InterPro" id="IPR011990">
    <property type="entry name" value="TPR-like_helical_dom_sf"/>
</dbReference>
<evidence type="ECO:0000256" key="1">
    <source>
        <dbReference type="ARBA" id="ARBA00004496"/>
    </source>
</evidence>
<dbReference type="SUPFAM" id="SSF52540">
    <property type="entry name" value="P-loop containing nucleoside triphosphate hydrolases"/>
    <property type="match status" value="1"/>
</dbReference>
<dbReference type="GO" id="GO:0005092">
    <property type="term" value="F:GDP-dissociation inhibitor activity"/>
    <property type="evidence" value="ECO:0007669"/>
    <property type="project" value="TreeGrafter"/>
</dbReference>
<dbReference type="PROSITE" id="PS50293">
    <property type="entry name" value="TPR_REGION"/>
    <property type="match status" value="1"/>
</dbReference>
<gene>
    <name evidence="8" type="ORF">DCF15_10345</name>
</gene>
<evidence type="ECO:0000256" key="5">
    <source>
        <dbReference type="SAM" id="MobiDB-lite"/>
    </source>
</evidence>
<comment type="subcellular location">
    <subcellularLocation>
        <location evidence="1">Cytoplasm</location>
    </subcellularLocation>
</comment>
<feature type="repeat" description="TPR" evidence="4">
    <location>
        <begin position="462"/>
        <end position="495"/>
    </location>
</feature>
<dbReference type="Gene3D" id="1.25.40.10">
    <property type="entry name" value="Tetratricopeptide repeat domain"/>
    <property type="match status" value="3"/>
</dbReference>
<protein>
    <recommendedName>
        <fullName evidence="7">NB-ARC domain-containing protein</fullName>
    </recommendedName>
</protein>
<reference evidence="8 9" key="2">
    <citation type="submission" date="2018-06" db="EMBL/GenBank/DDBJ databases">
        <title>Metagenomic assembly of (sub)arctic Cyanobacteria and their associated microbiome from non-axenic cultures.</title>
        <authorList>
            <person name="Baurain D."/>
        </authorList>
    </citation>
    <scope>NUCLEOTIDE SEQUENCE [LARGE SCALE GENOMIC DNA]</scope>
    <source>
        <strain evidence="8">ULC027bin1</strain>
    </source>
</reference>